<dbReference type="InterPro" id="IPR017500">
    <property type="entry name" value="Phage_infect_YhgE_N"/>
</dbReference>
<evidence type="ECO:0000259" key="6">
    <source>
        <dbReference type="Pfam" id="PF12698"/>
    </source>
</evidence>
<organism evidence="7 8">
    <name type="scientific">Cellulosimicrobium composti</name>
    <dbReference type="NCBI Taxonomy" id="2672572"/>
    <lineage>
        <taxon>Bacteria</taxon>
        <taxon>Bacillati</taxon>
        <taxon>Actinomycetota</taxon>
        <taxon>Actinomycetes</taxon>
        <taxon>Micrococcales</taxon>
        <taxon>Promicromonosporaceae</taxon>
        <taxon>Cellulosimicrobium</taxon>
    </lineage>
</organism>
<evidence type="ECO:0000256" key="2">
    <source>
        <dbReference type="ARBA" id="ARBA00022692"/>
    </source>
</evidence>
<dbReference type="Pfam" id="PF12698">
    <property type="entry name" value="ABC2_membrane_3"/>
    <property type="match status" value="2"/>
</dbReference>
<feature type="domain" description="ABC-2 type transporter transmembrane" evidence="6">
    <location>
        <begin position="381"/>
        <end position="705"/>
    </location>
</feature>
<dbReference type="Gene3D" id="3.40.1710.10">
    <property type="entry name" value="abc type-2 transporter like domain"/>
    <property type="match status" value="1"/>
</dbReference>
<dbReference type="InterPro" id="IPR051328">
    <property type="entry name" value="T7SS_ABC-Transporter"/>
</dbReference>
<feature type="transmembrane region" description="Helical" evidence="5">
    <location>
        <begin position="602"/>
        <end position="623"/>
    </location>
</feature>
<evidence type="ECO:0000256" key="3">
    <source>
        <dbReference type="ARBA" id="ARBA00022989"/>
    </source>
</evidence>
<keyword evidence="4 5" id="KW-0472">Membrane</keyword>
<proteinExistence type="predicted"/>
<dbReference type="NCBIfam" id="TIGR03062">
    <property type="entry name" value="pip_yhgE_Cterm"/>
    <property type="match status" value="1"/>
</dbReference>
<reference evidence="7 8" key="1">
    <citation type="submission" date="2019-11" db="EMBL/GenBank/DDBJ databases">
        <title>Cellulosimicrobium composti sp. nov. isolated from a compost.</title>
        <authorList>
            <person name="Yang Y."/>
        </authorList>
    </citation>
    <scope>NUCLEOTIDE SEQUENCE [LARGE SCALE GENOMIC DNA]</scope>
    <source>
        <strain evidence="7 8">BIT-GX5</strain>
    </source>
</reference>
<evidence type="ECO:0000256" key="4">
    <source>
        <dbReference type="ARBA" id="ARBA00023136"/>
    </source>
</evidence>
<dbReference type="PANTHER" id="PTHR43077">
    <property type="entry name" value="TRANSPORT PERMEASE YVFS-RELATED"/>
    <property type="match status" value="1"/>
</dbReference>
<feature type="transmembrane region" description="Helical" evidence="5">
    <location>
        <begin position="530"/>
        <end position="551"/>
    </location>
</feature>
<feature type="domain" description="ABC-2 type transporter transmembrane" evidence="6">
    <location>
        <begin position="24"/>
        <end position="163"/>
    </location>
</feature>
<dbReference type="RefSeq" id="WP_024841236.1">
    <property type="nucleotide sequence ID" value="NZ_WMKA01000001.1"/>
</dbReference>
<evidence type="ECO:0000313" key="8">
    <source>
        <dbReference type="Proteomes" id="UP000440668"/>
    </source>
</evidence>
<accession>A0A6N7ZDI5</accession>
<feature type="transmembrane region" description="Helical" evidence="5">
    <location>
        <begin position="686"/>
        <end position="707"/>
    </location>
</feature>
<dbReference type="EMBL" id="WMKA01000001">
    <property type="protein sequence ID" value="MTG87399.1"/>
    <property type="molecule type" value="Genomic_DNA"/>
</dbReference>
<dbReference type="PANTHER" id="PTHR43077:SF10">
    <property type="entry name" value="TRANSPORT PERMEASE PROTEIN"/>
    <property type="match status" value="1"/>
</dbReference>
<sequence length="728" mass="76400">MNNVSRLFRHDLRQATRSTIALVVLFGVVVIPSFFAWFNVLASWDPFGNTKDLKVAVANADEGYEGGLLPVRINIGDQVLSALRANADLDWVFTSPEQAVRGTESEEYYAALVLPPDFSRQMMTFLVPGATSARIDYYTNEKTNALSPKITGEAATDVSVQINETFTKTLNEVGLGVVASLADNLEDPETRAAIARLEANAAALASQLRAGADSAQALGLLVSASKPLVTGATSLATSSDSALRETAGAIGDGSTAARRLGTTLETATGSLAAAFSTSADSYRALGTQVDQLFTSLGSQSQATVATLNTLAGQVDAQIAAYQGLRDELQAQADTATDPALRDALELVVSRIDGALARQELLRDRIQEAATRLTQGEVDSQATRDEVIAVVDEARSAVEGVESSYSQSLRPQLEQLAGTLASVNGGFVAIGDDLSGAVAALSEGSGSLTGVLTAAEGTLSTISEDLEAAAARFDGVASALRDASESGDLSALTTIIGPDAQTFAGELTTPVALRTIPVFEVDTFGAQMAPFYSVLGLWVGALLLSVLIRVDVVRDRLPFGAGLTLPQEYFGRYGIFAVLALLQSSLLYVGLIGFVGVRPVYPALLILAGWVMSLVFSLITYTLVLSFGEAGKALAVFLLVVQISAGGGAYPLSVLPQWFQNISPFLPVTHATSAVRAAIAGIYEGDFWISLGCLVLFVVPALLLGLVLRVPLIGFNDDLAKALESTRLM</sequence>
<gene>
    <name evidence="7" type="ORF">GJV82_00250</name>
</gene>
<feature type="transmembrane region" description="Helical" evidence="5">
    <location>
        <begin position="20"/>
        <end position="44"/>
    </location>
</feature>
<dbReference type="GO" id="GO:0140359">
    <property type="term" value="F:ABC-type transporter activity"/>
    <property type="evidence" value="ECO:0007669"/>
    <property type="project" value="InterPro"/>
</dbReference>
<feature type="transmembrane region" description="Helical" evidence="5">
    <location>
        <begin position="572"/>
        <end position="596"/>
    </location>
</feature>
<dbReference type="InterPro" id="IPR017501">
    <property type="entry name" value="Phage_infect_YhgE_C"/>
</dbReference>
<dbReference type="NCBIfam" id="TIGR03061">
    <property type="entry name" value="pip_yhgE_Nterm"/>
    <property type="match status" value="1"/>
</dbReference>
<dbReference type="AlphaFoldDB" id="A0A6N7ZDI5"/>
<evidence type="ECO:0000256" key="1">
    <source>
        <dbReference type="ARBA" id="ARBA00004141"/>
    </source>
</evidence>
<protein>
    <submittedName>
        <fullName evidence="7">DUF3533 domain-containing protein</fullName>
    </submittedName>
</protein>
<evidence type="ECO:0000256" key="5">
    <source>
        <dbReference type="SAM" id="Phobius"/>
    </source>
</evidence>
<feature type="transmembrane region" description="Helical" evidence="5">
    <location>
        <begin position="635"/>
        <end position="658"/>
    </location>
</feature>
<comment type="caution">
    <text evidence="7">The sequence shown here is derived from an EMBL/GenBank/DDBJ whole genome shotgun (WGS) entry which is preliminary data.</text>
</comment>
<dbReference type="Proteomes" id="UP000440668">
    <property type="component" value="Unassembled WGS sequence"/>
</dbReference>
<dbReference type="InterPro" id="IPR013525">
    <property type="entry name" value="ABC2_TM"/>
</dbReference>
<dbReference type="GO" id="GO:0016020">
    <property type="term" value="C:membrane"/>
    <property type="evidence" value="ECO:0007669"/>
    <property type="project" value="UniProtKB-SubCell"/>
</dbReference>
<evidence type="ECO:0000313" key="7">
    <source>
        <dbReference type="EMBL" id="MTG87399.1"/>
    </source>
</evidence>
<keyword evidence="3 5" id="KW-1133">Transmembrane helix</keyword>
<keyword evidence="2 5" id="KW-0812">Transmembrane</keyword>
<name>A0A6N7ZDI5_9MICO</name>
<comment type="subcellular location">
    <subcellularLocation>
        <location evidence="1">Membrane</location>
        <topology evidence="1">Multi-pass membrane protein</topology>
    </subcellularLocation>
</comment>